<dbReference type="Pfam" id="PF10648">
    <property type="entry name" value="Gmad2"/>
    <property type="match status" value="1"/>
</dbReference>
<dbReference type="Pfam" id="PF12690">
    <property type="entry name" value="BsuPI"/>
    <property type="match status" value="1"/>
</dbReference>
<dbReference type="InterPro" id="IPR020481">
    <property type="entry name" value="Intracell_prot_inh_BsuPI"/>
</dbReference>
<dbReference type="InterPro" id="IPR038144">
    <property type="entry name" value="IPI"/>
</dbReference>
<dbReference type="Gene3D" id="2.60.40.2360">
    <property type="entry name" value="Intracellular proteinase inhibitor BsuPI"/>
    <property type="match status" value="1"/>
</dbReference>
<name>A0A161RQE4_9BACL</name>
<evidence type="ECO:0000313" key="4">
    <source>
        <dbReference type="Proteomes" id="UP000076567"/>
    </source>
</evidence>
<evidence type="ECO:0000259" key="1">
    <source>
        <dbReference type="Pfam" id="PF10648"/>
    </source>
</evidence>
<dbReference type="RefSeq" id="WP_066246021.1">
    <property type="nucleotide sequence ID" value="NZ_LRFC01000039.1"/>
</dbReference>
<sequence>MMQKTKYLFFMFLSIILITSIFLSACTKEEKKNEKETGEISSQLNPVLSIQQRNDGIDFLAVIENHSNHTVTLSFNDSKMFDVTVTDSSNTEVFRHSKGKSYEQKPEKVQIKAGASHIWKTKWKVSAEERKAGIYKVKAAFTPSKISPGALNTEKLTVEEILTLQSGIGEVQNNSFRNIQFSGKDGKYNVSGEARVFEASFAYSVSDGHTVFVENHEQTSEGAPAWAPFSFTINIPAEDLPINGTLMLELFYYSPKDGARTDLLAVPLQRFK</sequence>
<proteinExistence type="predicted"/>
<feature type="domain" description="Bacterial spore germination immunoglobulin-like" evidence="1">
    <location>
        <begin position="187"/>
        <end position="259"/>
    </location>
</feature>
<gene>
    <name evidence="3" type="ORF">AWM68_15760</name>
</gene>
<accession>A0A161RQE4</accession>
<reference evidence="4" key="1">
    <citation type="submission" date="2016-01" db="EMBL/GenBank/DDBJ databases">
        <title>Draft genome of Chromobacterium sp. F49.</title>
        <authorList>
            <person name="Hong K.W."/>
        </authorList>
    </citation>
    <scope>NUCLEOTIDE SEQUENCE [LARGE SCALE GENOMIC DNA]</scope>
    <source>
        <strain evidence="4">P7IIIA</strain>
    </source>
</reference>
<evidence type="ECO:0008006" key="5">
    <source>
        <dbReference type="Google" id="ProtNLM"/>
    </source>
</evidence>
<dbReference type="EMBL" id="LRFC01000039">
    <property type="protein sequence ID" value="KZE63467.1"/>
    <property type="molecule type" value="Genomic_DNA"/>
</dbReference>
<comment type="caution">
    <text evidence="3">The sequence shown here is derived from an EMBL/GenBank/DDBJ whole genome shotgun (WGS) entry which is preliminary data.</text>
</comment>
<dbReference type="Proteomes" id="UP000076567">
    <property type="component" value="Unassembled WGS sequence"/>
</dbReference>
<organism evidence="3 4">
    <name type="scientific">Fictibacillus phosphorivorans</name>
    <dbReference type="NCBI Taxonomy" id="1221500"/>
    <lineage>
        <taxon>Bacteria</taxon>
        <taxon>Bacillati</taxon>
        <taxon>Bacillota</taxon>
        <taxon>Bacilli</taxon>
        <taxon>Bacillales</taxon>
        <taxon>Fictibacillaceae</taxon>
        <taxon>Fictibacillus</taxon>
    </lineage>
</organism>
<dbReference type="InterPro" id="IPR018911">
    <property type="entry name" value="Gmad2_Ig-like_dom"/>
</dbReference>
<dbReference type="PROSITE" id="PS51257">
    <property type="entry name" value="PROKAR_LIPOPROTEIN"/>
    <property type="match status" value="1"/>
</dbReference>
<keyword evidence="4" id="KW-1185">Reference proteome</keyword>
<feature type="domain" description="Intracellular proteinase inhibitor BsuPI" evidence="2">
    <location>
        <begin position="48"/>
        <end position="142"/>
    </location>
</feature>
<evidence type="ECO:0000313" key="3">
    <source>
        <dbReference type="EMBL" id="KZE63467.1"/>
    </source>
</evidence>
<protein>
    <recommendedName>
        <fullName evidence="5">Intracellular proteinase inhibitor BsuPI domain-containing protein</fullName>
    </recommendedName>
</protein>
<dbReference type="AlphaFoldDB" id="A0A161RQE4"/>
<evidence type="ECO:0000259" key="2">
    <source>
        <dbReference type="Pfam" id="PF12690"/>
    </source>
</evidence>